<gene>
    <name evidence="1" type="ORF">ACOLOM_LOCUS2653</name>
</gene>
<organism evidence="1 2">
    <name type="scientific">Acaulospora colombiana</name>
    <dbReference type="NCBI Taxonomy" id="27376"/>
    <lineage>
        <taxon>Eukaryota</taxon>
        <taxon>Fungi</taxon>
        <taxon>Fungi incertae sedis</taxon>
        <taxon>Mucoromycota</taxon>
        <taxon>Glomeromycotina</taxon>
        <taxon>Glomeromycetes</taxon>
        <taxon>Diversisporales</taxon>
        <taxon>Acaulosporaceae</taxon>
        <taxon>Acaulospora</taxon>
    </lineage>
</organism>
<evidence type="ECO:0000313" key="1">
    <source>
        <dbReference type="EMBL" id="CAG8497605.1"/>
    </source>
</evidence>
<protein>
    <submittedName>
        <fullName evidence="1">1896_t:CDS:1</fullName>
    </submittedName>
</protein>
<dbReference type="Proteomes" id="UP000789525">
    <property type="component" value="Unassembled WGS sequence"/>
</dbReference>
<proteinExistence type="predicted"/>
<dbReference type="EMBL" id="CAJVPT010003578">
    <property type="protein sequence ID" value="CAG8497605.1"/>
    <property type="molecule type" value="Genomic_DNA"/>
</dbReference>
<reference evidence="1" key="1">
    <citation type="submission" date="2021-06" db="EMBL/GenBank/DDBJ databases">
        <authorList>
            <person name="Kallberg Y."/>
            <person name="Tangrot J."/>
            <person name="Rosling A."/>
        </authorList>
    </citation>
    <scope>NUCLEOTIDE SEQUENCE</scope>
    <source>
        <strain evidence="1">CL356</strain>
    </source>
</reference>
<name>A0ACA9KW84_9GLOM</name>
<comment type="caution">
    <text evidence="1">The sequence shown here is derived from an EMBL/GenBank/DDBJ whole genome shotgun (WGS) entry which is preliminary data.</text>
</comment>
<evidence type="ECO:0000313" key="2">
    <source>
        <dbReference type="Proteomes" id="UP000789525"/>
    </source>
</evidence>
<accession>A0ACA9KW84</accession>
<sequence>MVQTNVNVNENFNNNNLCLSEDLISITSSDSENDIISETSVLDGIQNHRDKAESHFTEGNYVKAIELWELILKDPRHTSEDRRCPTTRLTEFIEGLSQKLRNYSSLKTFGDLKEMLRRNKVNGEDITNIKQFTPVFEEIIKADDNDLTDLKEEDFCGGEVVIASVSSASQSKPAYDHSYFRNKILDQYHNLYRECSSENFDYYEITEVMMMKK</sequence>
<keyword evidence="2" id="KW-1185">Reference proteome</keyword>